<accession>Q9R4B8</accession>
<proteinExistence type="evidence at protein level"/>
<reference key="1">
    <citation type="journal article" date="1996" name="Microbiology">
        <title>Propionyl-CoA carboxylase from Streptomyces coelicolor A3(2): cloning of the gene encoding the biotin-containing subunit.</title>
        <authorList>
            <person name="Bramwell H."/>
            <person name="Hunter I.S."/>
            <person name="Coggins J.R."/>
            <person name="Nimmo H.G."/>
        </authorList>
    </citation>
    <scope>PROTEIN SEQUENCE</scope>
</reference>
<keyword id="KW-0903">Direct protein sequencing</keyword>
<dbReference type="AlphaFoldDB" id="Q9R4B8"/>
<sequence>MDNTKDTPRRFDTVVRANRGEIAVRVI</sequence>
<protein>
    <submittedName>
        <fullName>Propionyl-CoA carboxylase alpha subunit</fullName>
    </submittedName>
</protein>
<organism>
    <name type="scientific">Streptomyces coelicolor</name>
    <dbReference type="NCBI Taxonomy" id="1902"/>
    <lineage>
        <taxon>Bacteria</taxon>
        <taxon>Bacillati</taxon>
        <taxon>Actinomycetota</taxon>
        <taxon>Actinomycetes</taxon>
        <taxon>Kitasatosporales</taxon>
        <taxon>Streptomycetaceae</taxon>
        <taxon>Streptomyces</taxon>
        <taxon>Streptomyces albidoflavus group</taxon>
    </lineage>
</organism>
<name>Q9R4B8_STRCH</name>